<feature type="transmembrane region" description="Helical" evidence="10">
    <location>
        <begin position="271"/>
        <end position="293"/>
    </location>
</feature>
<dbReference type="Gene3D" id="3.30.565.10">
    <property type="entry name" value="Histidine kinase-like ATPase, C-terminal domain"/>
    <property type="match status" value="1"/>
</dbReference>
<evidence type="ECO:0000256" key="9">
    <source>
        <dbReference type="ARBA" id="ARBA00023012"/>
    </source>
</evidence>
<dbReference type="EMBL" id="JADQDO010000011">
    <property type="protein sequence ID" value="MBF9235270.1"/>
    <property type="molecule type" value="Genomic_DNA"/>
</dbReference>
<evidence type="ECO:0000256" key="6">
    <source>
        <dbReference type="ARBA" id="ARBA00022741"/>
    </source>
</evidence>
<name>A0A931BWS2_9HYPH</name>
<dbReference type="CDD" id="cd00082">
    <property type="entry name" value="HisKA"/>
    <property type="match status" value="1"/>
</dbReference>
<dbReference type="SMART" id="SM00387">
    <property type="entry name" value="HATPase_c"/>
    <property type="match status" value="1"/>
</dbReference>
<dbReference type="Pfam" id="PF00672">
    <property type="entry name" value="HAMP"/>
    <property type="match status" value="1"/>
</dbReference>
<evidence type="ECO:0000259" key="11">
    <source>
        <dbReference type="PROSITE" id="PS50109"/>
    </source>
</evidence>
<dbReference type="InterPro" id="IPR003660">
    <property type="entry name" value="HAMP_dom"/>
</dbReference>
<dbReference type="EC" id="2.7.13.3" evidence="3"/>
<dbReference type="Gene3D" id="1.10.287.130">
    <property type="match status" value="1"/>
</dbReference>
<evidence type="ECO:0000256" key="4">
    <source>
        <dbReference type="ARBA" id="ARBA00022553"/>
    </source>
</evidence>
<dbReference type="InterPro" id="IPR003661">
    <property type="entry name" value="HisK_dim/P_dom"/>
</dbReference>
<dbReference type="GO" id="GO:0005524">
    <property type="term" value="F:ATP binding"/>
    <property type="evidence" value="ECO:0007669"/>
    <property type="project" value="UniProtKB-KW"/>
</dbReference>
<dbReference type="PROSITE" id="PS50109">
    <property type="entry name" value="HIS_KIN"/>
    <property type="match status" value="1"/>
</dbReference>
<dbReference type="InterPro" id="IPR005467">
    <property type="entry name" value="His_kinase_dom"/>
</dbReference>
<evidence type="ECO:0000256" key="10">
    <source>
        <dbReference type="SAM" id="Phobius"/>
    </source>
</evidence>
<dbReference type="InterPro" id="IPR036890">
    <property type="entry name" value="HATPase_C_sf"/>
</dbReference>
<keyword evidence="8" id="KW-0067">ATP-binding</keyword>
<reference evidence="13" key="1">
    <citation type="submission" date="2020-11" db="EMBL/GenBank/DDBJ databases">
        <authorList>
            <person name="Kim M.K."/>
        </authorList>
    </citation>
    <scope>NUCLEOTIDE SEQUENCE</scope>
    <source>
        <strain evidence="13">BT350</strain>
    </source>
</reference>
<evidence type="ECO:0000256" key="7">
    <source>
        <dbReference type="ARBA" id="ARBA00022777"/>
    </source>
</evidence>
<dbReference type="CDD" id="cd06225">
    <property type="entry name" value="HAMP"/>
    <property type="match status" value="1"/>
</dbReference>
<evidence type="ECO:0000256" key="1">
    <source>
        <dbReference type="ARBA" id="ARBA00000085"/>
    </source>
</evidence>
<dbReference type="PROSITE" id="PS50885">
    <property type="entry name" value="HAMP"/>
    <property type="match status" value="1"/>
</dbReference>
<dbReference type="SMART" id="SM00388">
    <property type="entry name" value="HisKA"/>
    <property type="match status" value="1"/>
</dbReference>
<evidence type="ECO:0000256" key="2">
    <source>
        <dbReference type="ARBA" id="ARBA00004370"/>
    </source>
</evidence>
<keyword evidence="10" id="KW-1133">Transmembrane helix</keyword>
<proteinExistence type="predicted"/>
<evidence type="ECO:0000259" key="12">
    <source>
        <dbReference type="PROSITE" id="PS50885"/>
    </source>
</evidence>
<dbReference type="RefSeq" id="WP_196273264.1">
    <property type="nucleotide sequence ID" value="NZ_JADQDO010000011.1"/>
</dbReference>
<accession>A0A931BWS2</accession>
<dbReference type="SMART" id="SM00304">
    <property type="entry name" value="HAMP"/>
    <property type="match status" value="1"/>
</dbReference>
<dbReference type="CDD" id="cd00075">
    <property type="entry name" value="HATPase"/>
    <property type="match status" value="1"/>
</dbReference>
<keyword evidence="7" id="KW-0418">Kinase</keyword>
<dbReference type="PANTHER" id="PTHR43065">
    <property type="entry name" value="SENSOR HISTIDINE KINASE"/>
    <property type="match status" value="1"/>
</dbReference>
<keyword evidence="6" id="KW-0547">Nucleotide-binding</keyword>
<protein>
    <recommendedName>
        <fullName evidence="3">histidine kinase</fullName>
        <ecNumber evidence="3">2.7.13.3</ecNumber>
    </recommendedName>
</protein>
<evidence type="ECO:0000256" key="8">
    <source>
        <dbReference type="ARBA" id="ARBA00022840"/>
    </source>
</evidence>
<dbReference type="Proteomes" id="UP000599312">
    <property type="component" value="Unassembled WGS sequence"/>
</dbReference>
<gene>
    <name evidence="13" type="ORF">I2H38_18005</name>
</gene>
<dbReference type="PANTHER" id="PTHR43065:SF10">
    <property type="entry name" value="PEROXIDE STRESS-ACTIVATED HISTIDINE KINASE MAK3"/>
    <property type="match status" value="1"/>
</dbReference>
<keyword evidence="10" id="KW-0472">Membrane</keyword>
<dbReference type="SUPFAM" id="SSF47384">
    <property type="entry name" value="Homodimeric domain of signal transducing histidine kinase"/>
    <property type="match status" value="1"/>
</dbReference>
<evidence type="ECO:0000256" key="5">
    <source>
        <dbReference type="ARBA" id="ARBA00022679"/>
    </source>
</evidence>
<keyword evidence="14" id="KW-1185">Reference proteome</keyword>
<comment type="subcellular location">
    <subcellularLocation>
        <location evidence="2">Membrane</location>
    </subcellularLocation>
</comment>
<evidence type="ECO:0000256" key="3">
    <source>
        <dbReference type="ARBA" id="ARBA00012438"/>
    </source>
</evidence>
<dbReference type="InterPro" id="IPR003594">
    <property type="entry name" value="HATPase_dom"/>
</dbReference>
<dbReference type="PRINTS" id="PR00344">
    <property type="entry name" value="BCTRLSENSOR"/>
</dbReference>
<keyword evidence="4" id="KW-0597">Phosphoprotein</keyword>
<dbReference type="Pfam" id="PF00512">
    <property type="entry name" value="HisKA"/>
    <property type="match status" value="1"/>
</dbReference>
<evidence type="ECO:0000313" key="13">
    <source>
        <dbReference type="EMBL" id="MBF9235270.1"/>
    </source>
</evidence>
<keyword evidence="9" id="KW-0902">Two-component regulatory system</keyword>
<dbReference type="Pfam" id="PF02518">
    <property type="entry name" value="HATPase_c"/>
    <property type="match status" value="1"/>
</dbReference>
<dbReference type="InterPro" id="IPR004358">
    <property type="entry name" value="Sig_transdc_His_kin-like_C"/>
</dbReference>
<comment type="caution">
    <text evidence="13">The sequence shown here is derived from an EMBL/GenBank/DDBJ whole genome shotgun (WGS) entry which is preliminary data.</text>
</comment>
<dbReference type="GO" id="GO:0000155">
    <property type="term" value="F:phosphorelay sensor kinase activity"/>
    <property type="evidence" value="ECO:0007669"/>
    <property type="project" value="InterPro"/>
</dbReference>
<evidence type="ECO:0000313" key="14">
    <source>
        <dbReference type="Proteomes" id="UP000599312"/>
    </source>
</evidence>
<comment type="catalytic activity">
    <reaction evidence="1">
        <text>ATP + protein L-histidine = ADP + protein N-phospho-L-histidine.</text>
        <dbReference type="EC" id="2.7.13.3"/>
    </reaction>
</comment>
<dbReference type="AlphaFoldDB" id="A0A931BWS2"/>
<dbReference type="InterPro" id="IPR036097">
    <property type="entry name" value="HisK_dim/P_sf"/>
</dbReference>
<dbReference type="Gene3D" id="6.10.340.10">
    <property type="match status" value="1"/>
</dbReference>
<keyword evidence="10" id="KW-0812">Transmembrane</keyword>
<dbReference type="SUPFAM" id="SSF158472">
    <property type="entry name" value="HAMP domain-like"/>
    <property type="match status" value="1"/>
</dbReference>
<sequence length="586" mass="64109">MTSIRLLSLRWRLILAFLLVSAPPVLVASYIAAEAISVAFERNVERWLEETARFLAGDADETKIEADKSAAIIAAALSNRNGIDPGRFEHFVHPFADLLASVGYDYVQIYREDGVREYTFGQIDFVDAPPQDSRKSLYRVRVNGRDALIGGAARAVDIAGKQYFVFVANLIDEAFFNSSQASKSLDIKIFQVGPNGPAIMRKNGVKDQVSVPESVYRALMRGAPSAISSSNAQDRLATAFAALRDDQGRLVGIVACRVAGMTAVFENLSEWQYFLALAGVAGFFSVLVGALIAQRISQPVQALTLGLRAVATGDYLGRVREEGGRELAELAAGFNLMSEQLERLRNMEGEMRRREQLAALGEAAAVIAHEIRNPLGIIKTSSQVVRMKSALKPSEDRLIGFVLDEVSRIDRLVQEILDFVRPKELHKRRIELMKEVVERVVEFTAPELAKRGLTCAVLGRNTGAVVLGDPDRLYQALLNLILNAMDATSKGGHLTVIMSLQPECLELRVEDDGIGMPEDVVRRVFDPFFTTKARGTGLGLAQAKAVIEDHAGTISCVSEPGHGTTFVVCLPYLIMENLDEAVCSGR</sequence>
<feature type="domain" description="HAMP" evidence="12">
    <location>
        <begin position="294"/>
        <end position="346"/>
    </location>
</feature>
<keyword evidence="5" id="KW-0808">Transferase</keyword>
<feature type="domain" description="Histidine kinase" evidence="11">
    <location>
        <begin position="366"/>
        <end position="574"/>
    </location>
</feature>
<organism evidence="13 14">
    <name type="scientific">Microvirga alba</name>
    <dbReference type="NCBI Taxonomy" id="2791025"/>
    <lineage>
        <taxon>Bacteria</taxon>
        <taxon>Pseudomonadati</taxon>
        <taxon>Pseudomonadota</taxon>
        <taxon>Alphaproteobacteria</taxon>
        <taxon>Hyphomicrobiales</taxon>
        <taxon>Methylobacteriaceae</taxon>
        <taxon>Microvirga</taxon>
    </lineage>
</organism>
<dbReference type="GO" id="GO:0016020">
    <property type="term" value="C:membrane"/>
    <property type="evidence" value="ECO:0007669"/>
    <property type="project" value="UniProtKB-SubCell"/>
</dbReference>
<dbReference type="SUPFAM" id="SSF55874">
    <property type="entry name" value="ATPase domain of HSP90 chaperone/DNA topoisomerase II/histidine kinase"/>
    <property type="match status" value="1"/>
</dbReference>